<keyword evidence="1" id="KW-0732">Signal</keyword>
<keyword evidence="3" id="KW-1185">Reference proteome</keyword>
<dbReference type="AlphaFoldDB" id="A0A1P8MTM4"/>
<evidence type="ECO:0000256" key="1">
    <source>
        <dbReference type="SAM" id="SignalP"/>
    </source>
</evidence>
<dbReference type="EMBL" id="CP019312">
    <property type="protein sequence ID" value="APX11436.1"/>
    <property type="molecule type" value="Genomic_DNA"/>
</dbReference>
<organism evidence="2 3">
    <name type="scientific">Tateyamaria omphalii</name>
    <dbReference type="NCBI Taxonomy" id="299262"/>
    <lineage>
        <taxon>Bacteria</taxon>
        <taxon>Pseudomonadati</taxon>
        <taxon>Pseudomonadota</taxon>
        <taxon>Alphaproteobacteria</taxon>
        <taxon>Rhodobacterales</taxon>
        <taxon>Roseobacteraceae</taxon>
        <taxon>Tateyamaria</taxon>
    </lineage>
</organism>
<protein>
    <submittedName>
        <fullName evidence="2">Uncharacterized protein</fullName>
    </submittedName>
</protein>
<sequence length="127" mass="13361">MSGLKIILAAGAVMFGMAGAAAAHDGLTYTFAECAGRFSAEMEHAWLTNDPAASDIAADRTSFAMLTSATMAPDEGRNILNHRIEVKLAHAALLQQASFGTTPARARSARQVANKQIRACRTLLLGS</sequence>
<proteinExistence type="predicted"/>
<name>A0A1P8MTM4_9RHOB</name>
<feature type="chain" id="PRO_5013315305" evidence="1">
    <location>
        <begin position="24"/>
        <end position="127"/>
    </location>
</feature>
<dbReference type="Proteomes" id="UP000186336">
    <property type="component" value="Chromosome"/>
</dbReference>
<reference evidence="2 3" key="1">
    <citation type="submission" date="2017-01" db="EMBL/GenBank/DDBJ databases">
        <title>Complete genome of Tateyamaria omphalii DOK1-4 isolated from seawater in Dokdo.</title>
        <authorList>
            <person name="Kim J.H."/>
            <person name="Chi W.-J."/>
        </authorList>
    </citation>
    <scope>NUCLEOTIDE SEQUENCE [LARGE SCALE GENOMIC DNA]</scope>
    <source>
        <strain evidence="2 3">DOK1-4</strain>
    </source>
</reference>
<evidence type="ECO:0000313" key="3">
    <source>
        <dbReference type="Proteomes" id="UP000186336"/>
    </source>
</evidence>
<dbReference type="KEGG" id="tom:BWR18_06890"/>
<gene>
    <name evidence="2" type="ORF">BWR18_06890</name>
</gene>
<evidence type="ECO:0000313" key="2">
    <source>
        <dbReference type="EMBL" id="APX11436.1"/>
    </source>
</evidence>
<accession>A0A1P8MTM4</accession>
<feature type="signal peptide" evidence="1">
    <location>
        <begin position="1"/>
        <end position="23"/>
    </location>
</feature>